<accession>G4YSQ5</accession>
<dbReference type="RefSeq" id="XP_009519465.1">
    <property type="nucleotide sequence ID" value="XM_009521170.1"/>
</dbReference>
<evidence type="ECO:0000256" key="5">
    <source>
        <dbReference type="ARBA" id="ARBA00022806"/>
    </source>
</evidence>
<feature type="region of interest" description="Disordered" evidence="9">
    <location>
        <begin position="116"/>
        <end position="149"/>
    </location>
</feature>
<keyword evidence="3" id="KW-0547">Nucleotide-binding</keyword>
<dbReference type="EMBL" id="JH159152">
    <property type="protein sequence ID" value="EGZ24177.1"/>
    <property type="molecule type" value="Genomic_DNA"/>
</dbReference>
<keyword evidence="5" id="KW-0347">Helicase</keyword>
<dbReference type="STRING" id="1094619.G4YSQ5"/>
<dbReference type="AlphaFoldDB" id="G4YSQ5"/>
<dbReference type="GO" id="GO:0003677">
    <property type="term" value="F:DNA binding"/>
    <property type="evidence" value="ECO:0007669"/>
    <property type="project" value="UniProtKB-KW"/>
</dbReference>
<dbReference type="SMART" id="SM00490">
    <property type="entry name" value="HELICc"/>
    <property type="match status" value="1"/>
</dbReference>
<keyword evidence="8" id="KW-0539">Nucleus</keyword>
<proteinExistence type="inferred from homology"/>
<dbReference type="InterPro" id="IPR038718">
    <property type="entry name" value="SNF2-like_sf"/>
</dbReference>
<dbReference type="InParanoid" id="G4YSQ5"/>
<dbReference type="InterPro" id="IPR049730">
    <property type="entry name" value="SNF2/RAD54-like_C"/>
</dbReference>
<evidence type="ECO:0000256" key="3">
    <source>
        <dbReference type="ARBA" id="ARBA00022741"/>
    </source>
</evidence>
<dbReference type="GeneID" id="20656159"/>
<feature type="domain" description="Helicase C-terminal" evidence="10">
    <location>
        <begin position="329"/>
        <end position="551"/>
    </location>
</feature>
<dbReference type="Proteomes" id="UP000002640">
    <property type="component" value="Unassembled WGS sequence"/>
</dbReference>
<feature type="compositionally biased region" description="Polar residues" evidence="9">
    <location>
        <begin position="549"/>
        <end position="559"/>
    </location>
</feature>
<comment type="similarity">
    <text evidence="2">Belongs to the SNF2/RAD54 helicase family.</text>
</comment>
<reference evidence="11 12" key="1">
    <citation type="journal article" date="2006" name="Science">
        <title>Phytophthora genome sequences uncover evolutionary origins and mechanisms of pathogenesis.</title>
        <authorList>
            <person name="Tyler B.M."/>
            <person name="Tripathy S."/>
            <person name="Zhang X."/>
            <person name="Dehal P."/>
            <person name="Jiang R.H."/>
            <person name="Aerts A."/>
            <person name="Arredondo F.D."/>
            <person name="Baxter L."/>
            <person name="Bensasson D."/>
            <person name="Beynon J.L."/>
            <person name="Chapman J."/>
            <person name="Damasceno C.M."/>
            <person name="Dorrance A.E."/>
            <person name="Dou D."/>
            <person name="Dickerman A.W."/>
            <person name="Dubchak I.L."/>
            <person name="Garbelotto M."/>
            <person name="Gijzen M."/>
            <person name="Gordon S.G."/>
            <person name="Govers F."/>
            <person name="Grunwald N.J."/>
            <person name="Huang W."/>
            <person name="Ivors K.L."/>
            <person name="Jones R.W."/>
            <person name="Kamoun S."/>
            <person name="Krampis K."/>
            <person name="Lamour K.H."/>
            <person name="Lee M.K."/>
            <person name="McDonald W.H."/>
            <person name="Medina M."/>
            <person name="Meijer H.J."/>
            <person name="Nordberg E.K."/>
            <person name="Maclean D.J."/>
            <person name="Ospina-Giraldo M.D."/>
            <person name="Morris P.F."/>
            <person name="Phuntumart V."/>
            <person name="Putnam N.H."/>
            <person name="Rash S."/>
            <person name="Rose J.K."/>
            <person name="Sakihama Y."/>
            <person name="Salamov A.A."/>
            <person name="Savidor A."/>
            <person name="Scheuring C.F."/>
            <person name="Smith B.M."/>
            <person name="Sobral B.W."/>
            <person name="Terry A."/>
            <person name="Torto-Alalibo T.A."/>
            <person name="Win J."/>
            <person name="Xu Z."/>
            <person name="Zhang H."/>
            <person name="Grigoriev I.V."/>
            <person name="Rokhsar D.S."/>
            <person name="Boore J.L."/>
        </authorList>
    </citation>
    <scope>NUCLEOTIDE SEQUENCE [LARGE SCALE GENOMIC DNA]</scope>
    <source>
        <strain evidence="11 12">P6497</strain>
    </source>
</reference>
<evidence type="ECO:0000259" key="10">
    <source>
        <dbReference type="PROSITE" id="PS51194"/>
    </source>
</evidence>
<keyword evidence="7" id="KW-0238">DNA-binding</keyword>
<evidence type="ECO:0000256" key="2">
    <source>
        <dbReference type="ARBA" id="ARBA00007025"/>
    </source>
</evidence>
<keyword evidence="4" id="KW-0378">Hydrolase</keyword>
<feature type="compositionally biased region" description="Basic and acidic residues" evidence="9">
    <location>
        <begin position="122"/>
        <end position="146"/>
    </location>
</feature>
<dbReference type="PROSITE" id="PS51194">
    <property type="entry name" value="HELICASE_CTER"/>
    <property type="match status" value="1"/>
</dbReference>
<protein>
    <recommendedName>
        <fullName evidence="10">Helicase C-terminal domain-containing protein</fullName>
    </recommendedName>
</protein>
<sequence length="623" mass="68867">MVVGDDETTSVEAASPLASDLDQAAVDEEMDEYGRVRLPVGSAPIDSQEQRDNAMWIAREIKPLLKPHQVEGVQFLHSHVTAGRGCILADYMGLGKTLQVITVIYSFLVDELEARKRRSKKRDSQKPRTNKKEPQAAVDQQEKAREEVEEPPATVLVLCPAICLPNWDSEFKKWLGAEARERCPVGAATADLLTAYAALLQVMNHPDIIYSKLCPSLDDGSALLLEDDEEPNDDLLPLDDSSGWAWESEERLQEKRQIAAAQRRRKRQKLSDTQKSYEWARSAMLQGSAKANRRNTTPEGVLEPSTRALPSPYHLEVLENSGKMAVLMRIVEESFACGDKVVVFSQSVPTLKVISDFLRASAFSPSLAADNAAKSRKQEGAANKIKRRRIAVRPNRDPAGILRKRRNQAGANAAAARKFTATAPSVATNEWFLQIDGSTNGAKRMEYIQRFSSAESPVKLLLVSTRAGAEGINLHAANRLVLFDVSWNPSNDHQSMCRSHRIGQAKTVHVYRLVSTGTMERMIYEQQIKKVDLSISVVDSHEVGDQTERGSSVAVSDTGSPAKEPFSGFLQPPTEAAYDKELAVEDSMFEGDSVLASCAKQVGRWIADVHRVHEPLDDDKQSA</sequence>
<dbReference type="OMA" id="TQKSYEW"/>
<evidence type="ECO:0000256" key="7">
    <source>
        <dbReference type="ARBA" id="ARBA00023125"/>
    </source>
</evidence>
<dbReference type="InterPro" id="IPR027417">
    <property type="entry name" value="P-loop_NTPase"/>
</dbReference>
<gene>
    <name evidence="11" type="ORF">PHYSODRAFT_487469</name>
</gene>
<organism evidence="11 12">
    <name type="scientific">Phytophthora sojae (strain P6497)</name>
    <name type="common">Soybean stem and root rot agent</name>
    <name type="synonym">Phytophthora megasperma f. sp. glycines</name>
    <dbReference type="NCBI Taxonomy" id="1094619"/>
    <lineage>
        <taxon>Eukaryota</taxon>
        <taxon>Sar</taxon>
        <taxon>Stramenopiles</taxon>
        <taxon>Oomycota</taxon>
        <taxon>Peronosporomycetes</taxon>
        <taxon>Peronosporales</taxon>
        <taxon>Peronosporaceae</taxon>
        <taxon>Phytophthora</taxon>
    </lineage>
</organism>
<evidence type="ECO:0000313" key="11">
    <source>
        <dbReference type="EMBL" id="EGZ24177.1"/>
    </source>
</evidence>
<name>G4YSQ5_PHYSP</name>
<evidence type="ECO:0000256" key="8">
    <source>
        <dbReference type="ARBA" id="ARBA00023242"/>
    </source>
</evidence>
<dbReference type="InterPro" id="IPR001650">
    <property type="entry name" value="Helicase_C-like"/>
</dbReference>
<dbReference type="CDD" id="cd18793">
    <property type="entry name" value="SF2_C_SNF"/>
    <property type="match status" value="1"/>
</dbReference>
<dbReference type="GO" id="GO:0005524">
    <property type="term" value="F:ATP binding"/>
    <property type="evidence" value="ECO:0007669"/>
    <property type="project" value="UniProtKB-KW"/>
</dbReference>
<dbReference type="GO" id="GO:0016887">
    <property type="term" value="F:ATP hydrolysis activity"/>
    <property type="evidence" value="ECO:0007669"/>
    <property type="project" value="InterPro"/>
</dbReference>
<feature type="region of interest" description="Disordered" evidence="9">
    <location>
        <begin position="545"/>
        <end position="571"/>
    </location>
</feature>
<dbReference type="SUPFAM" id="SSF52540">
    <property type="entry name" value="P-loop containing nucleoside triphosphate hydrolases"/>
    <property type="match status" value="2"/>
</dbReference>
<keyword evidence="6" id="KW-0067">ATP-binding</keyword>
<feature type="region of interest" description="Disordered" evidence="9">
    <location>
        <begin position="286"/>
        <end position="307"/>
    </location>
</feature>
<dbReference type="GO" id="GO:0005634">
    <property type="term" value="C:nucleus"/>
    <property type="evidence" value="ECO:0007669"/>
    <property type="project" value="UniProtKB-SubCell"/>
</dbReference>
<dbReference type="KEGG" id="psoj:PHYSODRAFT_487469"/>
<dbReference type="PANTHER" id="PTHR45797">
    <property type="entry name" value="RAD54-LIKE"/>
    <property type="match status" value="1"/>
</dbReference>
<evidence type="ECO:0000256" key="6">
    <source>
        <dbReference type="ARBA" id="ARBA00022840"/>
    </source>
</evidence>
<evidence type="ECO:0000256" key="9">
    <source>
        <dbReference type="SAM" id="MobiDB-lite"/>
    </source>
</evidence>
<comment type="subcellular location">
    <subcellularLocation>
        <location evidence="1">Nucleus</location>
    </subcellularLocation>
</comment>
<dbReference type="InterPro" id="IPR000330">
    <property type="entry name" value="SNF2_N"/>
</dbReference>
<evidence type="ECO:0000256" key="4">
    <source>
        <dbReference type="ARBA" id="ARBA00022801"/>
    </source>
</evidence>
<dbReference type="InterPro" id="IPR044574">
    <property type="entry name" value="ARIP4-like"/>
</dbReference>
<evidence type="ECO:0000313" key="12">
    <source>
        <dbReference type="Proteomes" id="UP000002640"/>
    </source>
</evidence>
<dbReference type="Pfam" id="PF00176">
    <property type="entry name" value="SNF2-rel_dom"/>
    <property type="match status" value="1"/>
</dbReference>
<evidence type="ECO:0000256" key="1">
    <source>
        <dbReference type="ARBA" id="ARBA00004123"/>
    </source>
</evidence>
<dbReference type="Gene3D" id="3.40.50.300">
    <property type="entry name" value="P-loop containing nucleotide triphosphate hydrolases"/>
    <property type="match status" value="2"/>
</dbReference>
<dbReference type="Pfam" id="PF00271">
    <property type="entry name" value="Helicase_C"/>
    <property type="match status" value="1"/>
</dbReference>
<dbReference type="Gene3D" id="3.40.50.10810">
    <property type="entry name" value="Tandem AAA-ATPase domain"/>
    <property type="match status" value="1"/>
</dbReference>
<dbReference type="GO" id="GO:0004386">
    <property type="term" value="F:helicase activity"/>
    <property type="evidence" value="ECO:0007669"/>
    <property type="project" value="UniProtKB-KW"/>
</dbReference>
<dbReference type="PANTHER" id="PTHR45797:SF1">
    <property type="entry name" value="HELICASE ARIP4"/>
    <property type="match status" value="1"/>
</dbReference>
<keyword evidence="12" id="KW-1185">Reference proteome</keyword>